<dbReference type="EMBL" id="CADCTQ010000642">
    <property type="protein sequence ID" value="CAA9336396.1"/>
    <property type="molecule type" value="Genomic_DNA"/>
</dbReference>
<evidence type="ECO:0000313" key="1">
    <source>
        <dbReference type="EMBL" id="CAA9336396.1"/>
    </source>
</evidence>
<proteinExistence type="predicted"/>
<sequence>MVTSRIINSAFDLAIHFCSILYQVLGDITVGDAFPTVERSQFFIVSGRYC</sequence>
<reference evidence="1" key="1">
    <citation type="submission" date="2020-02" db="EMBL/GenBank/DDBJ databases">
        <authorList>
            <person name="Meier V. D."/>
        </authorList>
    </citation>
    <scope>NUCLEOTIDE SEQUENCE</scope>
    <source>
        <strain evidence="1">AVDCRST_MAG56</strain>
    </source>
</reference>
<protein>
    <submittedName>
        <fullName evidence="1">Uncharacterized protein</fullName>
    </submittedName>
</protein>
<gene>
    <name evidence="1" type="ORF">AVDCRST_MAG56-7666</name>
</gene>
<organism evidence="1">
    <name type="scientific">uncultured Cytophagales bacterium</name>
    <dbReference type="NCBI Taxonomy" id="158755"/>
    <lineage>
        <taxon>Bacteria</taxon>
        <taxon>Pseudomonadati</taxon>
        <taxon>Bacteroidota</taxon>
        <taxon>Sphingobacteriia</taxon>
        <taxon>Sphingobacteriales</taxon>
        <taxon>environmental samples</taxon>
    </lineage>
</organism>
<name>A0A6J4LM08_9SPHI</name>
<accession>A0A6J4LM08</accession>
<dbReference type="AlphaFoldDB" id="A0A6J4LM08"/>